<dbReference type="Proteomes" id="UP001055439">
    <property type="component" value="Chromosome 1"/>
</dbReference>
<evidence type="ECO:0000313" key="1">
    <source>
        <dbReference type="EMBL" id="URD74623.1"/>
    </source>
</evidence>
<keyword evidence="2" id="KW-1185">Reference proteome</keyword>
<accession>A0A9E7JB23</accession>
<reference evidence="1" key="1">
    <citation type="submission" date="2022-05" db="EMBL/GenBank/DDBJ databases">
        <title>The Musa troglodytarum L. genome provides insights into the mechanism of non-climacteric behaviour and enrichment of carotenoids.</title>
        <authorList>
            <person name="Wang J."/>
        </authorList>
    </citation>
    <scope>NUCLEOTIDE SEQUENCE</scope>
    <source>
        <tissue evidence="1">Leaf</tissue>
    </source>
</reference>
<gene>
    <name evidence="1" type="ORF">MUK42_35670</name>
</gene>
<proteinExistence type="predicted"/>
<sequence length="72" mass="7829">MPPAAATNQIDPKKYQSYVGTLSLSECPDPSSVVTSEFWELRDPADLHFGPHRLSATVATCNGALIRLRKAT</sequence>
<dbReference type="EMBL" id="CP097502">
    <property type="protein sequence ID" value="URD74623.1"/>
    <property type="molecule type" value="Genomic_DNA"/>
</dbReference>
<name>A0A9E7JB23_9LILI</name>
<dbReference type="AlphaFoldDB" id="A0A9E7JB23"/>
<evidence type="ECO:0000313" key="2">
    <source>
        <dbReference type="Proteomes" id="UP001055439"/>
    </source>
</evidence>
<organism evidence="1 2">
    <name type="scientific">Musa troglodytarum</name>
    <name type="common">fe'i banana</name>
    <dbReference type="NCBI Taxonomy" id="320322"/>
    <lineage>
        <taxon>Eukaryota</taxon>
        <taxon>Viridiplantae</taxon>
        <taxon>Streptophyta</taxon>
        <taxon>Embryophyta</taxon>
        <taxon>Tracheophyta</taxon>
        <taxon>Spermatophyta</taxon>
        <taxon>Magnoliopsida</taxon>
        <taxon>Liliopsida</taxon>
        <taxon>Zingiberales</taxon>
        <taxon>Musaceae</taxon>
        <taxon>Musa</taxon>
    </lineage>
</organism>
<protein>
    <submittedName>
        <fullName evidence="1">Uncharacterized protein</fullName>
    </submittedName>
</protein>